<dbReference type="EMBL" id="JBCNJP010017988">
    <property type="protein sequence ID" value="KAK9047986.1"/>
    <property type="molecule type" value="Genomic_DNA"/>
</dbReference>
<name>A0AAP0GGF2_9ASTR</name>
<comment type="caution">
    <text evidence="1">The sequence shown here is derived from an EMBL/GenBank/DDBJ whole genome shotgun (WGS) entry which is preliminary data.</text>
</comment>
<keyword evidence="2" id="KW-1185">Reference proteome</keyword>
<dbReference type="AlphaFoldDB" id="A0AAP0GGF2"/>
<protein>
    <submittedName>
        <fullName evidence="1">Uncharacterized protein</fullName>
    </submittedName>
</protein>
<dbReference type="GO" id="GO:0016763">
    <property type="term" value="F:pentosyltransferase activity"/>
    <property type="evidence" value="ECO:0007669"/>
    <property type="project" value="InterPro"/>
</dbReference>
<evidence type="ECO:0000313" key="2">
    <source>
        <dbReference type="Proteomes" id="UP001408789"/>
    </source>
</evidence>
<gene>
    <name evidence="1" type="ORF">SSX86_033052</name>
</gene>
<dbReference type="InterPro" id="IPR037128">
    <property type="entry name" value="Quinolinate_PRibosylTase_N_sf"/>
</dbReference>
<accession>A0AAP0GGF2</accession>
<organism evidence="1 2">
    <name type="scientific">Deinandra increscens subsp. villosa</name>
    <dbReference type="NCBI Taxonomy" id="3103831"/>
    <lineage>
        <taxon>Eukaryota</taxon>
        <taxon>Viridiplantae</taxon>
        <taxon>Streptophyta</taxon>
        <taxon>Embryophyta</taxon>
        <taxon>Tracheophyta</taxon>
        <taxon>Spermatophyta</taxon>
        <taxon>Magnoliopsida</taxon>
        <taxon>eudicotyledons</taxon>
        <taxon>Gunneridae</taxon>
        <taxon>Pentapetalae</taxon>
        <taxon>asterids</taxon>
        <taxon>campanulids</taxon>
        <taxon>Asterales</taxon>
        <taxon>Asteraceae</taxon>
        <taxon>Asteroideae</taxon>
        <taxon>Heliantheae alliance</taxon>
        <taxon>Madieae</taxon>
        <taxon>Madiinae</taxon>
        <taxon>Deinandra</taxon>
    </lineage>
</organism>
<sequence length="78" mass="8827">MSSTADLNVLNQVQIIMVRVTVKDDGVVAGIALAEMIFIEVDSTLKAEWFKKNGDNILCRGLVAVVWHENIEKRYMYL</sequence>
<dbReference type="SUPFAM" id="SSF54675">
    <property type="entry name" value="Nicotinate/Quinolinate PRTase N-terminal domain-like"/>
    <property type="match status" value="1"/>
</dbReference>
<evidence type="ECO:0000313" key="1">
    <source>
        <dbReference type="EMBL" id="KAK9047986.1"/>
    </source>
</evidence>
<reference evidence="1 2" key="1">
    <citation type="submission" date="2024-04" db="EMBL/GenBank/DDBJ databases">
        <title>The reference genome of an endangered Asteraceae, Deinandra increscens subsp. villosa, native to the Central Coast of California.</title>
        <authorList>
            <person name="Guilliams M."/>
            <person name="Hasenstab-Lehman K."/>
            <person name="Meyer R."/>
            <person name="Mcevoy S."/>
        </authorList>
    </citation>
    <scope>NUCLEOTIDE SEQUENCE [LARGE SCALE GENOMIC DNA]</scope>
    <source>
        <tissue evidence="1">Leaf</tissue>
    </source>
</reference>
<proteinExistence type="predicted"/>
<dbReference type="Gene3D" id="3.90.1170.20">
    <property type="entry name" value="Quinolinate phosphoribosyl transferase, N-terminal domain"/>
    <property type="match status" value="1"/>
</dbReference>
<dbReference type="Proteomes" id="UP001408789">
    <property type="component" value="Unassembled WGS sequence"/>
</dbReference>